<comment type="caution">
    <text evidence="12">The sequence shown here is derived from an EMBL/GenBank/DDBJ whole genome shotgun (WGS) entry which is preliminary data.</text>
</comment>
<keyword evidence="9 10" id="KW-0326">Glycosidase</keyword>
<dbReference type="SUPFAM" id="SSF48208">
    <property type="entry name" value="Six-hairpin glycosidases"/>
    <property type="match status" value="1"/>
</dbReference>
<feature type="compositionally biased region" description="Low complexity" evidence="11">
    <location>
        <begin position="446"/>
        <end position="463"/>
    </location>
</feature>
<keyword evidence="6 10" id="KW-0378">Hydrolase</keyword>
<dbReference type="InterPro" id="IPR005198">
    <property type="entry name" value="Glyco_hydro_76"/>
</dbReference>
<reference evidence="12" key="2">
    <citation type="journal article" date="2023" name="IMA Fungus">
        <title>Comparative genomic study of the Penicillium genus elucidates a diverse pangenome and 15 lateral gene transfer events.</title>
        <authorList>
            <person name="Petersen C."/>
            <person name="Sorensen T."/>
            <person name="Nielsen M.R."/>
            <person name="Sondergaard T.E."/>
            <person name="Sorensen J.L."/>
            <person name="Fitzpatrick D.A."/>
            <person name="Frisvad J.C."/>
            <person name="Nielsen K.L."/>
        </authorList>
    </citation>
    <scope>NUCLEOTIDE SEQUENCE</scope>
    <source>
        <strain evidence="12">IBT 29495</strain>
    </source>
</reference>
<evidence type="ECO:0000313" key="13">
    <source>
        <dbReference type="Proteomes" id="UP001149954"/>
    </source>
</evidence>
<dbReference type="GO" id="GO:0016052">
    <property type="term" value="P:carbohydrate catabolic process"/>
    <property type="evidence" value="ECO:0007669"/>
    <property type="project" value="InterPro"/>
</dbReference>
<organism evidence="12 13">
    <name type="scientific">Penicillium fimorum</name>
    <dbReference type="NCBI Taxonomy" id="1882269"/>
    <lineage>
        <taxon>Eukaryota</taxon>
        <taxon>Fungi</taxon>
        <taxon>Dikarya</taxon>
        <taxon>Ascomycota</taxon>
        <taxon>Pezizomycotina</taxon>
        <taxon>Eurotiomycetes</taxon>
        <taxon>Eurotiomycetidae</taxon>
        <taxon>Eurotiales</taxon>
        <taxon>Aspergillaceae</taxon>
        <taxon>Penicillium</taxon>
    </lineage>
</organism>
<keyword evidence="13" id="KW-1185">Reference proteome</keyword>
<dbReference type="GO" id="GO:0009272">
    <property type="term" value="P:fungal-type cell wall biogenesis"/>
    <property type="evidence" value="ECO:0007669"/>
    <property type="project" value="TreeGrafter"/>
</dbReference>
<dbReference type="AlphaFoldDB" id="A0A9W9XUT0"/>
<evidence type="ECO:0000256" key="3">
    <source>
        <dbReference type="ARBA" id="ARBA00009699"/>
    </source>
</evidence>
<evidence type="ECO:0000256" key="8">
    <source>
        <dbReference type="ARBA" id="ARBA00023180"/>
    </source>
</evidence>
<dbReference type="OrthoDB" id="4187847at2759"/>
<gene>
    <name evidence="12" type="ORF">N7463_006642</name>
</gene>
<comment type="similarity">
    <text evidence="3 10">Belongs to the glycosyl hydrolase 76 family.</text>
</comment>
<dbReference type="PIRSF" id="PIRSF016302">
    <property type="entry name" value="Man_a_manosd"/>
    <property type="match status" value="1"/>
</dbReference>
<sequence>MGNNDTTKEILVATAQQAWDELELRHLEHLSETMPHRVEAIIESQGCMFNNLPAFAVALLAGSAAAIDFKINDEQSIKDAAAITAFNTMSTYTSNMTGNVPGKLDGTWWRGAVLFQTMIEYWYFTGDSSNNKAVSQGMYWQRGDNDYFPTNYSQYLGNSDQIAWGLAAMTAAELEYTEDSSKPSWLTLADGVFQSQIARWDTKSCDGGLRWQIFPYQNGYAIKNAMSNGGLFQLSARLARYTKNQTYSDWAEKIWDWSASVPILNTAEWTIGDTVDVESNCKTHQDLQWTYSYGEYISGAAYMYNLTNGETSKWKSGLDGLLNTSFHKFFPEKYGGKIMVEISCETVKTCDQDQEVFKGLFASDLAAVTRMAPHTKSEILQRLQGSAVGAAKQCSGGDNGTVCGQQWYKAKWDGTTSMEAQLSATSLFTSNLVAFKHIILATKNTSTSTSTPQNTSSTPTKTQGEATSGTKDNGGNFLRSQFGSIGLVLLISVLVL</sequence>
<dbReference type="PANTHER" id="PTHR12145">
    <property type="entry name" value="MANNAN ENDO-1,6-ALPHA-MANNOSIDASE DCW1"/>
    <property type="match status" value="1"/>
</dbReference>
<dbReference type="FunFam" id="1.50.10.20:FF:000006">
    <property type="entry name" value="Mannan endo-1,6-alpha-mannosidase"/>
    <property type="match status" value="1"/>
</dbReference>
<comment type="subcellular location">
    <subcellularLocation>
        <location evidence="2">Endomembrane system</location>
    </subcellularLocation>
</comment>
<feature type="region of interest" description="Disordered" evidence="11">
    <location>
        <begin position="446"/>
        <end position="473"/>
    </location>
</feature>
<evidence type="ECO:0000256" key="9">
    <source>
        <dbReference type="ARBA" id="ARBA00023295"/>
    </source>
</evidence>
<keyword evidence="8" id="KW-0325">Glycoprotein</keyword>
<dbReference type="GO" id="GO:0008496">
    <property type="term" value="F:mannan endo-1,6-alpha-mannosidase activity"/>
    <property type="evidence" value="ECO:0007669"/>
    <property type="project" value="UniProtKB-UniRule"/>
</dbReference>
<comment type="catalytic activity">
    <reaction evidence="1 10">
        <text>Random hydrolysis of (1-&gt;6)-alpha-D-mannosidic linkages in unbranched (1-&gt;6)-mannans.</text>
        <dbReference type="EC" id="3.2.1.101"/>
    </reaction>
</comment>
<accession>A0A9W9XUT0</accession>
<dbReference type="EMBL" id="JAPWDS010000003">
    <property type="protein sequence ID" value="KAJ5503768.1"/>
    <property type="molecule type" value="Genomic_DNA"/>
</dbReference>
<dbReference type="InterPro" id="IPR014480">
    <property type="entry name" value="Mannan-1_6-alpha_mannosidase"/>
</dbReference>
<evidence type="ECO:0000256" key="2">
    <source>
        <dbReference type="ARBA" id="ARBA00004308"/>
    </source>
</evidence>
<dbReference type="Gene3D" id="1.50.10.20">
    <property type="match status" value="1"/>
</dbReference>
<evidence type="ECO:0000256" key="11">
    <source>
        <dbReference type="SAM" id="MobiDB-lite"/>
    </source>
</evidence>
<evidence type="ECO:0000256" key="4">
    <source>
        <dbReference type="ARBA" id="ARBA00012350"/>
    </source>
</evidence>
<evidence type="ECO:0000256" key="5">
    <source>
        <dbReference type="ARBA" id="ARBA00022729"/>
    </source>
</evidence>
<evidence type="ECO:0000256" key="10">
    <source>
        <dbReference type="PIRNR" id="PIRNR016302"/>
    </source>
</evidence>
<evidence type="ECO:0000313" key="12">
    <source>
        <dbReference type="EMBL" id="KAJ5503768.1"/>
    </source>
</evidence>
<dbReference type="Proteomes" id="UP001149954">
    <property type="component" value="Unassembled WGS sequence"/>
</dbReference>
<feature type="compositionally biased region" description="Polar residues" evidence="11">
    <location>
        <begin position="464"/>
        <end position="473"/>
    </location>
</feature>
<dbReference type="InterPro" id="IPR008928">
    <property type="entry name" value="6-hairpin_glycosidase_sf"/>
</dbReference>
<keyword evidence="7" id="KW-0472">Membrane</keyword>
<dbReference type="EC" id="3.2.1.101" evidence="4 10"/>
<keyword evidence="5" id="KW-0732">Signal</keyword>
<dbReference type="PANTHER" id="PTHR12145:SF37">
    <property type="entry name" value="MANNAN ENDO-1,6-ALPHA-MANNOSIDASE"/>
    <property type="match status" value="1"/>
</dbReference>
<reference evidence="12" key="1">
    <citation type="submission" date="2022-12" db="EMBL/GenBank/DDBJ databases">
        <authorList>
            <person name="Petersen C."/>
        </authorList>
    </citation>
    <scope>NUCLEOTIDE SEQUENCE</scope>
    <source>
        <strain evidence="12">IBT 29495</strain>
    </source>
</reference>
<evidence type="ECO:0000256" key="7">
    <source>
        <dbReference type="ARBA" id="ARBA00023136"/>
    </source>
</evidence>
<name>A0A9W9XUT0_9EURO</name>
<protein>
    <recommendedName>
        <fullName evidence="4 10">Mannan endo-1,6-alpha-mannosidase</fullName>
        <ecNumber evidence="4 10">3.2.1.101</ecNumber>
    </recommendedName>
</protein>
<dbReference type="GO" id="GO:0012505">
    <property type="term" value="C:endomembrane system"/>
    <property type="evidence" value="ECO:0007669"/>
    <property type="project" value="UniProtKB-SubCell"/>
</dbReference>
<proteinExistence type="inferred from homology"/>
<evidence type="ECO:0000256" key="6">
    <source>
        <dbReference type="ARBA" id="ARBA00022801"/>
    </source>
</evidence>
<evidence type="ECO:0000256" key="1">
    <source>
        <dbReference type="ARBA" id="ARBA00001452"/>
    </source>
</evidence>
<dbReference type="Pfam" id="PF03663">
    <property type="entry name" value="Glyco_hydro_76"/>
    <property type="match status" value="1"/>
</dbReference>